<evidence type="ECO:0000256" key="2">
    <source>
        <dbReference type="ARBA" id="ARBA00022540"/>
    </source>
</evidence>
<dbReference type="InterPro" id="IPR016024">
    <property type="entry name" value="ARM-type_fold"/>
</dbReference>
<evidence type="ECO:0000313" key="5">
    <source>
        <dbReference type="EMBL" id="CAE7614321.1"/>
    </source>
</evidence>
<dbReference type="GO" id="GO:0016281">
    <property type="term" value="C:eukaryotic translation initiation factor 4F complex"/>
    <property type="evidence" value="ECO:0007669"/>
    <property type="project" value="TreeGrafter"/>
</dbReference>
<dbReference type="AlphaFoldDB" id="A0A812VDY3"/>
<evidence type="ECO:0000259" key="4">
    <source>
        <dbReference type="Pfam" id="PF02854"/>
    </source>
</evidence>
<dbReference type="Proteomes" id="UP000604046">
    <property type="component" value="Unassembled WGS sequence"/>
</dbReference>
<comment type="similarity">
    <text evidence="1">Belongs to the eukaryotic initiation factor 4G family.</text>
</comment>
<dbReference type="Gene3D" id="1.25.40.180">
    <property type="match status" value="1"/>
</dbReference>
<dbReference type="PANTHER" id="PTHR23253">
    <property type="entry name" value="EUKARYOTIC TRANSLATION INITIATION FACTOR 4 GAMMA"/>
    <property type="match status" value="1"/>
</dbReference>
<name>A0A812VDY3_9DINO</name>
<dbReference type="GO" id="GO:0003729">
    <property type="term" value="F:mRNA binding"/>
    <property type="evidence" value="ECO:0007669"/>
    <property type="project" value="TreeGrafter"/>
</dbReference>
<feature type="domain" description="MIF4G" evidence="4">
    <location>
        <begin position="17"/>
        <end position="208"/>
    </location>
</feature>
<evidence type="ECO:0000313" key="6">
    <source>
        <dbReference type="Proteomes" id="UP000604046"/>
    </source>
</evidence>
<dbReference type="InterPro" id="IPR003890">
    <property type="entry name" value="MIF4G-like_typ-3"/>
</dbReference>
<dbReference type="SUPFAM" id="SSF48371">
    <property type="entry name" value="ARM repeat"/>
    <property type="match status" value="1"/>
</dbReference>
<dbReference type="Pfam" id="PF02854">
    <property type="entry name" value="MIF4G"/>
    <property type="match status" value="1"/>
</dbReference>
<dbReference type="PANTHER" id="PTHR23253:SF9">
    <property type="entry name" value="EUKARYOTIC TRANSLATION INITIATION FACTOR 4 GAMMA 2"/>
    <property type="match status" value="1"/>
</dbReference>
<keyword evidence="2" id="KW-0396">Initiation factor</keyword>
<reference evidence="5" key="1">
    <citation type="submission" date="2021-02" db="EMBL/GenBank/DDBJ databases">
        <authorList>
            <person name="Dougan E. K."/>
            <person name="Rhodes N."/>
            <person name="Thang M."/>
            <person name="Chan C."/>
        </authorList>
    </citation>
    <scope>NUCLEOTIDE SEQUENCE</scope>
</reference>
<evidence type="ECO:0000256" key="1">
    <source>
        <dbReference type="ARBA" id="ARBA00005775"/>
    </source>
</evidence>
<evidence type="ECO:0000256" key="3">
    <source>
        <dbReference type="ARBA" id="ARBA00022917"/>
    </source>
</evidence>
<protein>
    <recommendedName>
        <fullName evidence="4">MIF4G domain-containing protein</fullName>
    </recommendedName>
</protein>
<dbReference type="GO" id="GO:0003743">
    <property type="term" value="F:translation initiation factor activity"/>
    <property type="evidence" value="ECO:0007669"/>
    <property type="project" value="UniProtKB-KW"/>
</dbReference>
<proteinExistence type="inferred from homology"/>
<sequence length="223" mass="25890">MLTCLQVQSADELLRVATLVISKVLAEPYFSHRELYAELVYGLWSRCRVFPAEGEDAKPRNFGRLLLNSVQAEFEDLLATLEPSPADHRNLPEPLLELEMRRRRERMRALMLFMGHLFLRHLLALKVLSRVVEELIGLDGDPRPWPEEHRIECVCELFCVVGPKLEDNARGEALLDSLSSRLIEINIKYQHLGKPASKRVEYQIFVLLQMRKTGWEDTPDDWQ</sequence>
<keyword evidence="6" id="KW-1185">Reference proteome</keyword>
<comment type="caution">
    <text evidence="5">The sequence shown here is derived from an EMBL/GenBank/DDBJ whole genome shotgun (WGS) entry which is preliminary data.</text>
</comment>
<organism evidence="5 6">
    <name type="scientific">Symbiodinium natans</name>
    <dbReference type="NCBI Taxonomy" id="878477"/>
    <lineage>
        <taxon>Eukaryota</taxon>
        <taxon>Sar</taxon>
        <taxon>Alveolata</taxon>
        <taxon>Dinophyceae</taxon>
        <taxon>Suessiales</taxon>
        <taxon>Symbiodiniaceae</taxon>
        <taxon>Symbiodinium</taxon>
    </lineage>
</organism>
<dbReference type="OrthoDB" id="514777at2759"/>
<dbReference type="EMBL" id="CAJNDS010002837">
    <property type="protein sequence ID" value="CAE7614321.1"/>
    <property type="molecule type" value="Genomic_DNA"/>
</dbReference>
<gene>
    <name evidence="5" type="ORF">SNAT2548_LOCUS34928</name>
</gene>
<accession>A0A812VDY3</accession>
<keyword evidence="3" id="KW-0648">Protein biosynthesis</keyword>